<keyword evidence="3" id="KW-1185">Reference proteome</keyword>
<dbReference type="AlphaFoldDB" id="A0A6B3W2G4"/>
<evidence type="ECO:0000313" key="2">
    <source>
        <dbReference type="EMBL" id="NEY81724.1"/>
    </source>
</evidence>
<reference evidence="1 4" key="2">
    <citation type="submission" date="2020-07" db="EMBL/GenBank/DDBJ databases">
        <authorList>
            <person name="Feng H."/>
        </authorList>
    </citation>
    <scope>NUCLEOTIDE SEQUENCE [LARGE SCALE GENOMIC DNA]</scope>
    <source>
        <strain evidence="4">s-12</strain>
        <strain evidence="1">S-12</strain>
    </source>
</reference>
<dbReference type="RefSeq" id="WP_163242114.1">
    <property type="nucleotide sequence ID" value="NZ_CP082780.1"/>
</dbReference>
<dbReference type="InterPro" id="IPR019700">
    <property type="entry name" value="Sigma-G_inhibitor_Gin"/>
</dbReference>
<evidence type="ECO:0000313" key="3">
    <source>
        <dbReference type="Proteomes" id="UP000472971"/>
    </source>
</evidence>
<organism evidence="2 3">
    <name type="scientific">Bacillus aquiflavi</name>
    <dbReference type="NCBI Taxonomy" id="2672567"/>
    <lineage>
        <taxon>Bacteria</taxon>
        <taxon>Bacillati</taxon>
        <taxon>Bacillota</taxon>
        <taxon>Bacilli</taxon>
        <taxon>Bacillales</taxon>
        <taxon>Bacillaceae</taxon>
        <taxon>Bacillus</taxon>
    </lineage>
</organism>
<dbReference type="EMBL" id="JAAIWN010000019">
    <property type="protein sequence ID" value="NEY81724.1"/>
    <property type="molecule type" value="Genomic_DNA"/>
</dbReference>
<gene>
    <name evidence="2" type="ORF">G4D64_09470</name>
    <name evidence="1" type="ORF">H1Z61_10080</name>
</gene>
<proteinExistence type="predicted"/>
<dbReference type="EMBL" id="JACEIO010000021">
    <property type="protein sequence ID" value="MBA4537469.1"/>
    <property type="molecule type" value="Genomic_DNA"/>
</dbReference>
<accession>A0A6B3W2G4</accession>
<name>A0A6B3W2G4_9BACI</name>
<evidence type="ECO:0000313" key="1">
    <source>
        <dbReference type="EMBL" id="MBA4537469.1"/>
    </source>
</evidence>
<reference evidence="2 3" key="1">
    <citation type="submission" date="2020-02" db="EMBL/GenBank/DDBJ databases">
        <title>Bacillus aquiflavi sp. nov., isolated from yellow water of strong flavor Chinese baijiu in Yibin region of China.</title>
        <authorList>
            <person name="Xie J."/>
        </authorList>
    </citation>
    <scope>NUCLEOTIDE SEQUENCE [LARGE SCALE GENOMIC DNA]</scope>
    <source>
        <strain evidence="2 3">3H-10</strain>
    </source>
</reference>
<comment type="caution">
    <text evidence="2">The sequence shown here is derived from an EMBL/GenBank/DDBJ whole genome shotgun (WGS) entry which is preliminary data.</text>
</comment>
<protein>
    <submittedName>
        <fullName evidence="2">Sigma factor G inhibitor Gin</fullName>
    </submittedName>
</protein>
<dbReference type="Proteomes" id="UP000472971">
    <property type="component" value="Unassembled WGS sequence"/>
</dbReference>
<evidence type="ECO:0000313" key="4">
    <source>
        <dbReference type="Proteomes" id="UP000570010"/>
    </source>
</evidence>
<sequence>MSSGLSEKNEETCIICNQVKTIGIHLYTSFICIECENDLIKTTTSDPKYKYYLNKLKKINTPQIFS</sequence>
<dbReference type="Pfam" id="PF10764">
    <property type="entry name" value="Gin"/>
    <property type="match status" value="1"/>
</dbReference>
<dbReference type="Proteomes" id="UP000570010">
    <property type="component" value="Unassembled WGS sequence"/>
</dbReference>